<dbReference type="PROSITE" id="PS00108">
    <property type="entry name" value="PROTEIN_KINASE_ST"/>
    <property type="match status" value="1"/>
</dbReference>
<keyword evidence="6" id="KW-1185">Reference proteome</keyword>
<evidence type="ECO:0000256" key="1">
    <source>
        <dbReference type="ARBA" id="ARBA00001946"/>
    </source>
</evidence>
<dbReference type="InterPro" id="IPR000719">
    <property type="entry name" value="Prot_kinase_dom"/>
</dbReference>
<sequence length="485" mass="55542">MSSKSKFSQPSKRSLAPNNAFSSMMEHLAIKQSSAYDNVNKVRVAIKKISPFEHQTYCQRTLREIKILLRFKHENIIGINDIIRAPTIEQMKDDLMETDLYKLLKTQHLSNDHICYFLYQILRGLKYIHSANVLHRDLKPSNLLLNTTCDLKVRLTFVGFLVYFVLPSTGQTKYACGGAVAEDQKRMSWNEDGRRCSGPETSIRPDQQRDRPWICDFGLARVADPDHDHTGFLTEYVATRWYRAPEIMLNSKAASSCTEQSHGTAHYSNEYAAPPHIEVELHIHYCMSGNGDLSIQEEDAAVEEAVTQRQEQDNRKKINPKICCVISPEYVDTHTRKKTTVVFGSEGASFDFLNGYTKSIDIWSVGCILAEMLSNRPIFPGKHYLDQLNHILGILGSPSQEDLNCIINLKARNYLLSLPHKNKVPWNRLFPNADPKALDLLDKMLTFNPHKRIEVEAALAHPYLEQYYDPSDEVRFHHLPVKKPK</sequence>
<accession>A0ABN9MIW0</accession>
<organism evidence="5 6">
    <name type="scientific">Ranitomeya imitator</name>
    <name type="common">mimic poison frog</name>
    <dbReference type="NCBI Taxonomy" id="111125"/>
    <lineage>
        <taxon>Eukaryota</taxon>
        <taxon>Metazoa</taxon>
        <taxon>Chordata</taxon>
        <taxon>Craniata</taxon>
        <taxon>Vertebrata</taxon>
        <taxon>Euteleostomi</taxon>
        <taxon>Amphibia</taxon>
        <taxon>Batrachia</taxon>
        <taxon>Anura</taxon>
        <taxon>Neobatrachia</taxon>
        <taxon>Hyloidea</taxon>
        <taxon>Dendrobatidae</taxon>
        <taxon>Dendrobatinae</taxon>
        <taxon>Ranitomeya</taxon>
    </lineage>
</organism>
<reference evidence="5" key="1">
    <citation type="submission" date="2023-07" db="EMBL/GenBank/DDBJ databases">
        <authorList>
            <person name="Stuckert A."/>
        </authorList>
    </citation>
    <scope>NUCLEOTIDE SEQUENCE</scope>
</reference>
<evidence type="ECO:0000313" key="6">
    <source>
        <dbReference type="Proteomes" id="UP001176940"/>
    </source>
</evidence>
<evidence type="ECO:0000256" key="2">
    <source>
        <dbReference type="ARBA" id="ARBA00022741"/>
    </source>
</evidence>
<feature type="domain" description="Protein kinase" evidence="4">
    <location>
        <begin position="10"/>
        <end position="464"/>
    </location>
</feature>
<keyword evidence="2" id="KW-0547">Nucleotide-binding</keyword>
<dbReference type="SMART" id="SM00220">
    <property type="entry name" value="S_TKc"/>
    <property type="match status" value="1"/>
</dbReference>
<protein>
    <recommendedName>
        <fullName evidence="4">Protein kinase domain-containing protein</fullName>
    </recommendedName>
</protein>
<dbReference type="InterPro" id="IPR008271">
    <property type="entry name" value="Ser/Thr_kinase_AS"/>
</dbReference>
<dbReference type="EMBL" id="CAUEEQ010073183">
    <property type="protein sequence ID" value="CAJ0966252.1"/>
    <property type="molecule type" value="Genomic_DNA"/>
</dbReference>
<comment type="caution">
    <text evidence="5">The sequence shown here is derived from an EMBL/GenBank/DDBJ whole genome shotgun (WGS) entry which is preliminary data.</text>
</comment>
<dbReference type="InterPro" id="IPR050117">
    <property type="entry name" value="MAPK"/>
</dbReference>
<dbReference type="Gene3D" id="1.10.510.10">
    <property type="entry name" value="Transferase(Phosphotransferase) domain 1"/>
    <property type="match status" value="2"/>
</dbReference>
<evidence type="ECO:0000259" key="4">
    <source>
        <dbReference type="PROSITE" id="PS50011"/>
    </source>
</evidence>
<evidence type="ECO:0000313" key="5">
    <source>
        <dbReference type="EMBL" id="CAJ0966252.1"/>
    </source>
</evidence>
<dbReference type="Gene3D" id="3.30.200.20">
    <property type="entry name" value="Phosphorylase Kinase, domain 1"/>
    <property type="match status" value="1"/>
</dbReference>
<dbReference type="PANTHER" id="PTHR24055">
    <property type="entry name" value="MITOGEN-ACTIVATED PROTEIN KINASE"/>
    <property type="match status" value="1"/>
</dbReference>
<name>A0ABN9MIW0_9NEOB</name>
<dbReference type="Proteomes" id="UP001176940">
    <property type="component" value="Unassembled WGS sequence"/>
</dbReference>
<dbReference type="SUPFAM" id="SSF56112">
    <property type="entry name" value="Protein kinase-like (PK-like)"/>
    <property type="match status" value="1"/>
</dbReference>
<dbReference type="Pfam" id="PF00069">
    <property type="entry name" value="Pkinase"/>
    <property type="match status" value="2"/>
</dbReference>
<dbReference type="InterPro" id="IPR011009">
    <property type="entry name" value="Kinase-like_dom_sf"/>
</dbReference>
<evidence type="ECO:0000256" key="3">
    <source>
        <dbReference type="ARBA" id="ARBA00022840"/>
    </source>
</evidence>
<dbReference type="PROSITE" id="PS50011">
    <property type="entry name" value="PROTEIN_KINASE_DOM"/>
    <property type="match status" value="1"/>
</dbReference>
<keyword evidence="3" id="KW-0067">ATP-binding</keyword>
<comment type="cofactor">
    <cofactor evidence="1">
        <name>Mg(2+)</name>
        <dbReference type="ChEBI" id="CHEBI:18420"/>
    </cofactor>
</comment>
<gene>
    <name evidence="5" type="ORF">RIMI_LOCUS21113197</name>
</gene>
<proteinExistence type="predicted"/>